<protein>
    <submittedName>
        <fullName evidence="1">Uncharacterized protein</fullName>
    </submittedName>
</protein>
<name>A0A238GZK4_9BURK</name>
<dbReference type="EMBL" id="FXAN01000025">
    <property type="protein sequence ID" value="SMF98425.1"/>
    <property type="molecule type" value="Genomic_DNA"/>
</dbReference>
<sequence length="524" mass="54381">MLIPQSSSICSSILINQVAINIEPEANTGAADECASATTAAQPGSPRAIGAVAKASASQAHPLPSEPGILQRLKDIGPCNIAKAAVASGLRDGTSSFVGRYVGDQASNLTGLLLSSTNSAPVANVMAAVAGAASVGTGALYGYSMGKLLGNSLSSAVDWAKQLNPSDYGRIAPLASGAKAVAPYMQKLAYYTKEIAPSLCAFAGAGIGGAGYALAGPTVAVGNLVSACTRSFMQQRVTAPYGSNIQWENGIPKSLYVLPPAIGYAGIAIGSAFASRVATTAASNSQLEPGICQIELGEKFHSFINANPIPAPCSYLLSGELKSTDNPFDASTCAQIIGNRFKSYVSPLSPQTSTPTGCEDYFLKNAVSYVNAKFGMVSNFVRWAFKPLIDGSITGIGEAVDGAVGTVFRAAAHGSRFEPSHPISHKYSNVSFRKEATSRICSATAGQFINGISNQTLSSPAVVVGQAVTGFVQEYRSVVTRPVVTHTNEYFHGWFSKRAPIDVNTMANTDDQTETADEQTDDEA</sequence>
<reference evidence="1 2" key="1">
    <citation type="submission" date="2017-04" db="EMBL/GenBank/DDBJ databases">
        <authorList>
            <person name="Afonso C.L."/>
            <person name="Miller P.J."/>
            <person name="Scott M.A."/>
            <person name="Spackman E."/>
            <person name="Goraichik I."/>
            <person name="Dimitrov K.M."/>
            <person name="Suarez D.L."/>
            <person name="Swayne D.E."/>
        </authorList>
    </citation>
    <scope>NUCLEOTIDE SEQUENCE [LARGE SCALE GENOMIC DNA]</scope>
    <source>
        <strain evidence="1">LMG 28154</strain>
    </source>
</reference>
<proteinExistence type="predicted"/>
<evidence type="ECO:0000313" key="1">
    <source>
        <dbReference type="EMBL" id="SMF98425.1"/>
    </source>
</evidence>
<organism evidence="1 2">
    <name type="scientific">Burkholderia singularis</name>
    <dbReference type="NCBI Taxonomy" id="1503053"/>
    <lineage>
        <taxon>Bacteria</taxon>
        <taxon>Pseudomonadati</taxon>
        <taxon>Pseudomonadota</taxon>
        <taxon>Betaproteobacteria</taxon>
        <taxon>Burkholderiales</taxon>
        <taxon>Burkholderiaceae</taxon>
        <taxon>Burkholderia</taxon>
        <taxon>pseudomallei group</taxon>
    </lineage>
</organism>
<dbReference type="Proteomes" id="UP000198460">
    <property type="component" value="Unassembled WGS sequence"/>
</dbReference>
<evidence type="ECO:0000313" key="2">
    <source>
        <dbReference type="Proteomes" id="UP000198460"/>
    </source>
</evidence>
<accession>A0A238GZK4</accession>
<gene>
    <name evidence="1" type="ORF">BSIN_1710</name>
</gene>
<dbReference type="RefSeq" id="WP_143757285.1">
    <property type="nucleotide sequence ID" value="NZ_FXAN01000025.1"/>
</dbReference>
<dbReference type="AlphaFoldDB" id="A0A238GZK4"/>